<name>A0ABV8UPS0_9PROT</name>
<feature type="transmembrane region" description="Helical" evidence="5">
    <location>
        <begin position="150"/>
        <end position="169"/>
    </location>
</feature>
<feature type="transmembrane region" description="Helical" evidence="5">
    <location>
        <begin position="214"/>
        <end position="234"/>
    </location>
</feature>
<keyword evidence="2 5" id="KW-0812">Transmembrane</keyword>
<evidence type="ECO:0000313" key="7">
    <source>
        <dbReference type="EMBL" id="MFC4352483.1"/>
    </source>
</evidence>
<gene>
    <name evidence="7" type="ORF">ACFOW6_13110</name>
</gene>
<dbReference type="Proteomes" id="UP001595799">
    <property type="component" value="Unassembled WGS sequence"/>
</dbReference>
<evidence type="ECO:0000259" key="6">
    <source>
        <dbReference type="Pfam" id="PF00892"/>
    </source>
</evidence>
<evidence type="ECO:0000256" key="2">
    <source>
        <dbReference type="ARBA" id="ARBA00022692"/>
    </source>
</evidence>
<feature type="transmembrane region" description="Helical" evidence="5">
    <location>
        <begin position="36"/>
        <end position="56"/>
    </location>
</feature>
<feature type="transmembrane region" description="Helical" evidence="5">
    <location>
        <begin position="94"/>
        <end position="115"/>
    </location>
</feature>
<dbReference type="RefSeq" id="WP_382422834.1">
    <property type="nucleotide sequence ID" value="NZ_JBHSCW010000007.1"/>
</dbReference>
<dbReference type="InterPro" id="IPR050638">
    <property type="entry name" value="AA-Vitamin_Transporters"/>
</dbReference>
<dbReference type="InterPro" id="IPR000620">
    <property type="entry name" value="EamA_dom"/>
</dbReference>
<feature type="transmembrane region" description="Helical" evidence="5">
    <location>
        <begin position="68"/>
        <end position="88"/>
    </location>
</feature>
<dbReference type="PANTHER" id="PTHR32322">
    <property type="entry name" value="INNER MEMBRANE TRANSPORTER"/>
    <property type="match status" value="1"/>
</dbReference>
<evidence type="ECO:0000313" key="8">
    <source>
        <dbReference type="Proteomes" id="UP001595799"/>
    </source>
</evidence>
<comment type="caution">
    <text evidence="7">The sequence shown here is derived from an EMBL/GenBank/DDBJ whole genome shotgun (WGS) entry which is preliminary data.</text>
</comment>
<keyword evidence="3 5" id="KW-1133">Transmembrane helix</keyword>
<keyword evidence="4 5" id="KW-0472">Membrane</keyword>
<feature type="domain" description="EamA" evidence="6">
    <location>
        <begin position="8"/>
        <end position="138"/>
    </location>
</feature>
<dbReference type="EMBL" id="JBHSCW010000007">
    <property type="protein sequence ID" value="MFC4352483.1"/>
    <property type="molecule type" value="Genomic_DNA"/>
</dbReference>
<sequence>MTPKAWGLLLALSLLWGGSFFFVGVAVKVLPPLTIVALRVGLAATALWGFCLLRGIGVPRSPAIWRAFLVMGLINNAIPFSLIVWGQVQIASGLASILNATTPLFTVVLAGLFLADERMSLRKFAGVVVGFTGTVVMIGPALLTGREATALAQAAVLAAALSYAFATVFGRRFKTLGVHPVMTATGQVTLSSLMLVPLALVLERPFTLPMPPPEVWLSILRLALLSTALAYILYFRILSLAGATNLALVTFLIPVSAILLGAVILSERLAPQHFAGMGLIALGLVIIDGRLPRRLLHALHQRSFWPTPPEKG</sequence>
<dbReference type="Pfam" id="PF00892">
    <property type="entry name" value="EamA"/>
    <property type="match status" value="2"/>
</dbReference>
<dbReference type="PANTHER" id="PTHR32322:SF9">
    <property type="entry name" value="AMINO-ACID METABOLITE EFFLUX PUMP-RELATED"/>
    <property type="match status" value="1"/>
</dbReference>
<feature type="domain" description="EamA" evidence="6">
    <location>
        <begin position="155"/>
        <end position="287"/>
    </location>
</feature>
<dbReference type="InterPro" id="IPR037185">
    <property type="entry name" value="EmrE-like"/>
</dbReference>
<evidence type="ECO:0000256" key="1">
    <source>
        <dbReference type="ARBA" id="ARBA00004141"/>
    </source>
</evidence>
<feature type="transmembrane region" description="Helical" evidence="5">
    <location>
        <begin position="246"/>
        <end position="264"/>
    </location>
</feature>
<evidence type="ECO:0000256" key="3">
    <source>
        <dbReference type="ARBA" id="ARBA00022989"/>
    </source>
</evidence>
<feature type="transmembrane region" description="Helical" evidence="5">
    <location>
        <begin position="124"/>
        <end position="144"/>
    </location>
</feature>
<keyword evidence="8" id="KW-1185">Reference proteome</keyword>
<proteinExistence type="predicted"/>
<evidence type="ECO:0000256" key="4">
    <source>
        <dbReference type="ARBA" id="ARBA00023136"/>
    </source>
</evidence>
<accession>A0ABV8UPS0</accession>
<reference evidence="8" key="1">
    <citation type="journal article" date="2019" name="Int. J. Syst. Evol. Microbiol.">
        <title>The Global Catalogue of Microorganisms (GCM) 10K type strain sequencing project: providing services to taxonomists for standard genome sequencing and annotation.</title>
        <authorList>
            <consortium name="The Broad Institute Genomics Platform"/>
            <consortium name="The Broad Institute Genome Sequencing Center for Infectious Disease"/>
            <person name="Wu L."/>
            <person name="Ma J."/>
        </authorList>
    </citation>
    <scope>NUCLEOTIDE SEQUENCE [LARGE SCALE GENOMIC DNA]</scope>
    <source>
        <strain evidence="8">CECT 8472</strain>
    </source>
</reference>
<feature type="transmembrane region" description="Helical" evidence="5">
    <location>
        <begin position="181"/>
        <end position="202"/>
    </location>
</feature>
<feature type="transmembrane region" description="Helical" evidence="5">
    <location>
        <begin position="270"/>
        <end position="287"/>
    </location>
</feature>
<organism evidence="7 8">
    <name type="scientific">Fodinicurvata halophila</name>
    <dbReference type="NCBI Taxonomy" id="1419723"/>
    <lineage>
        <taxon>Bacteria</taxon>
        <taxon>Pseudomonadati</taxon>
        <taxon>Pseudomonadota</taxon>
        <taxon>Alphaproteobacteria</taxon>
        <taxon>Rhodospirillales</taxon>
        <taxon>Rhodovibrionaceae</taxon>
        <taxon>Fodinicurvata</taxon>
    </lineage>
</organism>
<evidence type="ECO:0000256" key="5">
    <source>
        <dbReference type="SAM" id="Phobius"/>
    </source>
</evidence>
<protein>
    <submittedName>
        <fullName evidence="7">DMT family transporter</fullName>
    </submittedName>
</protein>
<dbReference type="SUPFAM" id="SSF103481">
    <property type="entry name" value="Multidrug resistance efflux transporter EmrE"/>
    <property type="match status" value="2"/>
</dbReference>
<comment type="subcellular location">
    <subcellularLocation>
        <location evidence="1">Membrane</location>
        <topology evidence="1">Multi-pass membrane protein</topology>
    </subcellularLocation>
</comment>